<evidence type="ECO:0000256" key="1">
    <source>
        <dbReference type="SAM" id="MobiDB-lite"/>
    </source>
</evidence>
<feature type="region of interest" description="Disordered" evidence="1">
    <location>
        <begin position="1"/>
        <end position="61"/>
    </location>
</feature>
<dbReference type="Proteomes" id="UP001454036">
    <property type="component" value="Unassembled WGS sequence"/>
</dbReference>
<dbReference type="EMBL" id="BAABME010001891">
    <property type="protein sequence ID" value="GAA0151994.1"/>
    <property type="molecule type" value="Genomic_DNA"/>
</dbReference>
<evidence type="ECO:0000313" key="3">
    <source>
        <dbReference type="Proteomes" id="UP001454036"/>
    </source>
</evidence>
<comment type="caution">
    <text evidence="2">The sequence shown here is derived from an EMBL/GenBank/DDBJ whole genome shotgun (WGS) entry which is preliminary data.</text>
</comment>
<feature type="compositionally biased region" description="Basic and acidic residues" evidence="1">
    <location>
        <begin position="27"/>
        <end position="55"/>
    </location>
</feature>
<protein>
    <submittedName>
        <fullName evidence="2">Uncharacterized protein</fullName>
    </submittedName>
</protein>
<accession>A0AAV3PJV6</accession>
<proteinExistence type="predicted"/>
<gene>
    <name evidence="2" type="ORF">LIER_10587</name>
</gene>
<evidence type="ECO:0000313" key="2">
    <source>
        <dbReference type="EMBL" id="GAA0151994.1"/>
    </source>
</evidence>
<feature type="compositionally biased region" description="Acidic residues" evidence="1">
    <location>
        <begin position="1"/>
        <end position="16"/>
    </location>
</feature>
<sequence>MDPPMDDLDSVIDPIDDLGQGSQSNEHIVHDSITRPNDKDKRNNKDKGLMHDSPRKQHKEVRFTQGTTVEEFVLEVDFDFTRHQEGEAVSDLDSVPELDDEENLIILTMMS</sequence>
<keyword evidence="3" id="KW-1185">Reference proteome</keyword>
<dbReference type="AlphaFoldDB" id="A0AAV3PJV6"/>
<name>A0AAV3PJV6_LITER</name>
<organism evidence="2 3">
    <name type="scientific">Lithospermum erythrorhizon</name>
    <name type="common">Purple gromwell</name>
    <name type="synonym">Lithospermum officinale var. erythrorhizon</name>
    <dbReference type="NCBI Taxonomy" id="34254"/>
    <lineage>
        <taxon>Eukaryota</taxon>
        <taxon>Viridiplantae</taxon>
        <taxon>Streptophyta</taxon>
        <taxon>Embryophyta</taxon>
        <taxon>Tracheophyta</taxon>
        <taxon>Spermatophyta</taxon>
        <taxon>Magnoliopsida</taxon>
        <taxon>eudicotyledons</taxon>
        <taxon>Gunneridae</taxon>
        <taxon>Pentapetalae</taxon>
        <taxon>asterids</taxon>
        <taxon>lamiids</taxon>
        <taxon>Boraginales</taxon>
        <taxon>Boraginaceae</taxon>
        <taxon>Boraginoideae</taxon>
        <taxon>Lithospermeae</taxon>
        <taxon>Lithospermum</taxon>
    </lineage>
</organism>
<reference evidence="2 3" key="1">
    <citation type="submission" date="2024-01" db="EMBL/GenBank/DDBJ databases">
        <title>The complete chloroplast genome sequence of Lithospermum erythrorhizon: insights into the phylogenetic relationship among Boraginaceae species and the maternal lineages of purple gromwells.</title>
        <authorList>
            <person name="Okada T."/>
            <person name="Watanabe K."/>
        </authorList>
    </citation>
    <scope>NUCLEOTIDE SEQUENCE [LARGE SCALE GENOMIC DNA]</scope>
</reference>